<dbReference type="InterPro" id="IPR005490">
    <property type="entry name" value="LD_TPept_cat_dom"/>
</dbReference>
<accession>A0A438AMW0</accession>
<dbReference type="Pfam" id="PF01471">
    <property type="entry name" value="PG_binding_1"/>
    <property type="match status" value="1"/>
</dbReference>
<evidence type="ECO:0000256" key="5">
    <source>
        <dbReference type="ARBA" id="ARBA00022984"/>
    </source>
</evidence>
<dbReference type="GO" id="GO:0071972">
    <property type="term" value="F:peptidoglycan L,D-transpeptidase activity"/>
    <property type="evidence" value="ECO:0007669"/>
    <property type="project" value="TreeGrafter"/>
</dbReference>
<dbReference type="InterPro" id="IPR038063">
    <property type="entry name" value="Transpep_catalytic_dom"/>
</dbReference>
<organism evidence="10 11">
    <name type="scientific">Mesobaculum littorinae</name>
    <dbReference type="NCBI Taxonomy" id="2486419"/>
    <lineage>
        <taxon>Bacteria</taxon>
        <taxon>Pseudomonadati</taxon>
        <taxon>Pseudomonadota</taxon>
        <taxon>Alphaproteobacteria</taxon>
        <taxon>Rhodobacterales</taxon>
        <taxon>Roseobacteraceae</taxon>
        <taxon>Mesobaculum</taxon>
    </lineage>
</organism>
<dbReference type="Pfam" id="PF03734">
    <property type="entry name" value="YkuD"/>
    <property type="match status" value="1"/>
</dbReference>
<dbReference type="UniPathway" id="UPA00219"/>
<keyword evidence="6 7" id="KW-0961">Cell wall biogenesis/degradation</keyword>
<dbReference type="GO" id="GO:0005576">
    <property type="term" value="C:extracellular region"/>
    <property type="evidence" value="ECO:0007669"/>
    <property type="project" value="TreeGrafter"/>
</dbReference>
<dbReference type="EMBL" id="RQXX01000001">
    <property type="protein sequence ID" value="RVV99999.1"/>
    <property type="molecule type" value="Genomic_DNA"/>
</dbReference>
<evidence type="ECO:0000256" key="7">
    <source>
        <dbReference type="PROSITE-ProRule" id="PRU01373"/>
    </source>
</evidence>
<dbReference type="GO" id="GO:0018104">
    <property type="term" value="P:peptidoglycan-protein cross-linking"/>
    <property type="evidence" value="ECO:0007669"/>
    <property type="project" value="TreeGrafter"/>
</dbReference>
<evidence type="ECO:0000313" key="11">
    <source>
        <dbReference type="Proteomes" id="UP000285908"/>
    </source>
</evidence>
<keyword evidence="5 7" id="KW-0573">Peptidoglycan synthesis</keyword>
<keyword evidence="4 7" id="KW-0133">Cell shape</keyword>
<comment type="caution">
    <text evidence="10">The sequence shown here is derived from an EMBL/GenBank/DDBJ whole genome shotgun (WGS) entry which is preliminary data.</text>
</comment>
<name>A0A438AMW0_9RHOB</name>
<comment type="pathway">
    <text evidence="1 7">Cell wall biogenesis; peptidoglycan biosynthesis.</text>
</comment>
<feature type="active site" description="Proton donor/acceptor" evidence="7">
    <location>
        <position position="313"/>
    </location>
</feature>
<protein>
    <submittedName>
        <fullName evidence="10">Murein L,D-transpeptidase</fullName>
    </submittedName>
</protein>
<dbReference type="AlphaFoldDB" id="A0A438AMW0"/>
<dbReference type="GO" id="GO:0008360">
    <property type="term" value="P:regulation of cell shape"/>
    <property type="evidence" value="ECO:0007669"/>
    <property type="project" value="UniProtKB-UniRule"/>
</dbReference>
<evidence type="ECO:0000313" key="10">
    <source>
        <dbReference type="EMBL" id="RVV99999.1"/>
    </source>
</evidence>
<dbReference type="CDD" id="cd16913">
    <property type="entry name" value="YkuD_like"/>
    <property type="match status" value="1"/>
</dbReference>
<feature type="compositionally biased region" description="Low complexity" evidence="8">
    <location>
        <begin position="35"/>
        <end position="46"/>
    </location>
</feature>
<dbReference type="Gene3D" id="2.40.440.10">
    <property type="entry name" value="L,D-transpeptidase catalytic domain-like"/>
    <property type="match status" value="1"/>
</dbReference>
<evidence type="ECO:0000256" key="8">
    <source>
        <dbReference type="SAM" id="MobiDB-lite"/>
    </source>
</evidence>
<proteinExistence type="inferred from homology"/>
<gene>
    <name evidence="10" type="ORF">EKE94_01995</name>
</gene>
<dbReference type="InterPro" id="IPR002477">
    <property type="entry name" value="Peptidoglycan-bd-like"/>
</dbReference>
<dbReference type="Gene3D" id="1.10.101.10">
    <property type="entry name" value="PGBD-like superfamily/PGBD"/>
    <property type="match status" value="1"/>
</dbReference>
<dbReference type="GO" id="GO:0071555">
    <property type="term" value="P:cell wall organization"/>
    <property type="evidence" value="ECO:0007669"/>
    <property type="project" value="UniProtKB-UniRule"/>
</dbReference>
<keyword evidence="11" id="KW-1185">Reference proteome</keyword>
<reference evidence="10 11" key="1">
    <citation type="submission" date="2018-11" db="EMBL/GenBank/DDBJ databases">
        <title>Mesobaculum littorinae gen. nov., sp. nov., isolated from Littorina scabra that represents a novel genus of the order Rhodobacteraceae.</title>
        <authorList>
            <person name="Li F."/>
        </authorList>
    </citation>
    <scope>NUCLEOTIDE SEQUENCE [LARGE SCALE GENOMIC DNA]</scope>
    <source>
        <strain evidence="10 11">M0103</strain>
    </source>
</reference>
<dbReference type="PANTHER" id="PTHR30582">
    <property type="entry name" value="L,D-TRANSPEPTIDASE"/>
    <property type="match status" value="1"/>
</dbReference>
<evidence type="ECO:0000256" key="2">
    <source>
        <dbReference type="ARBA" id="ARBA00005992"/>
    </source>
</evidence>
<dbReference type="PROSITE" id="PS52029">
    <property type="entry name" value="LD_TPASE"/>
    <property type="match status" value="1"/>
</dbReference>
<keyword evidence="3" id="KW-0808">Transferase</keyword>
<feature type="region of interest" description="Disordered" evidence="8">
    <location>
        <begin position="1"/>
        <end position="74"/>
    </location>
</feature>
<dbReference type="OrthoDB" id="9787225at2"/>
<dbReference type="InterPro" id="IPR050979">
    <property type="entry name" value="LD-transpeptidase"/>
</dbReference>
<dbReference type="InterPro" id="IPR036366">
    <property type="entry name" value="PGBDSf"/>
</dbReference>
<sequence>MAQPDAGGASAEGMPDPQAAQPDATTGDTEPDGTSASDPASDDVASGQQQASRPLPPTPDQIEAARYDGGPLPEKQSALTARLQILLDRAGVSPGVIDGWKGGMSESAIHAFEVRLGLPADGVLDMEVWQLLGGDSAMPMLQSYTITDADVADISAPLPSDYGEMAQLDHLGYTSVAEKLAERFHMDEEFLEQLNPDAAFVPGETLTVANPGADQQGTVTRIEVRKQTSRLAAFDATGRMIANYPVTIGSSDTPSPSGVVEVEAVAWDPTYSYDPSKNFQQGDNDEFLTIPPGPNGPVGSVWIDLSKPTYGLHGTPNPSSLFKNNSHGCVRLTNWDVTELGRMVERSRAVVEFVE</sequence>
<dbReference type="Proteomes" id="UP000285908">
    <property type="component" value="Unassembled WGS sequence"/>
</dbReference>
<evidence type="ECO:0000256" key="3">
    <source>
        <dbReference type="ARBA" id="ARBA00022679"/>
    </source>
</evidence>
<evidence type="ECO:0000256" key="4">
    <source>
        <dbReference type="ARBA" id="ARBA00022960"/>
    </source>
</evidence>
<feature type="compositionally biased region" description="Polar residues" evidence="8">
    <location>
        <begin position="23"/>
        <end position="34"/>
    </location>
</feature>
<dbReference type="SUPFAM" id="SSF141523">
    <property type="entry name" value="L,D-transpeptidase catalytic domain-like"/>
    <property type="match status" value="1"/>
</dbReference>
<dbReference type="PANTHER" id="PTHR30582:SF30">
    <property type="entry name" value="BLR4375 PROTEIN"/>
    <property type="match status" value="1"/>
</dbReference>
<feature type="domain" description="L,D-TPase catalytic" evidence="9">
    <location>
        <begin position="220"/>
        <end position="353"/>
    </location>
</feature>
<dbReference type="InterPro" id="IPR036365">
    <property type="entry name" value="PGBD-like_sf"/>
</dbReference>
<evidence type="ECO:0000259" key="9">
    <source>
        <dbReference type="PROSITE" id="PS52029"/>
    </source>
</evidence>
<comment type="similarity">
    <text evidence="2">Belongs to the YkuD family.</text>
</comment>
<dbReference type="GO" id="GO:0016740">
    <property type="term" value="F:transferase activity"/>
    <property type="evidence" value="ECO:0007669"/>
    <property type="project" value="UniProtKB-KW"/>
</dbReference>
<evidence type="ECO:0000256" key="1">
    <source>
        <dbReference type="ARBA" id="ARBA00004752"/>
    </source>
</evidence>
<evidence type="ECO:0000256" key="6">
    <source>
        <dbReference type="ARBA" id="ARBA00023316"/>
    </source>
</evidence>
<dbReference type="SUPFAM" id="SSF47090">
    <property type="entry name" value="PGBD-like"/>
    <property type="match status" value="1"/>
</dbReference>
<feature type="active site" description="Nucleophile" evidence="7">
    <location>
        <position position="329"/>
    </location>
</feature>